<evidence type="ECO:0000313" key="2">
    <source>
        <dbReference type="EMBL" id="MBW99789.1"/>
    </source>
</evidence>
<name>A0A2P2K249_RHIMU</name>
<protein>
    <submittedName>
        <fullName evidence="1">Uncharacterized protein MANES_S013500</fullName>
    </submittedName>
</protein>
<evidence type="ECO:0000313" key="1">
    <source>
        <dbReference type="EMBL" id="MBW99788.1"/>
    </source>
</evidence>
<organism evidence="2">
    <name type="scientific">Rhizophora mucronata</name>
    <name type="common">Asiatic mangrove</name>
    <dbReference type="NCBI Taxonomy" id="61149"/>
    <lineage>
        <taxon>Eukaryota</taxon>
        <taxon>Viridiplantae</taxon>
        <taxon>Streptophyta</taxon>
        <taxon>Embryophyta</taxon>
        <taxon>Tracheophyta</taxon>
        <taxon>Spermatophyta</taxon>
        <taxon>Magnoliopsida</taxon>
        <taxon>eudicotyledons</taxon>
        <taxon>Gunneridae</taxon>
        <taxon>Pentapetalae</taxon>
        <taxon>rosids</taxon>
        <taxon>fabids</taxon>
        <taxon>Malpighiales</taxon>
        <taxon>Rhizophoraceae</taxon>
        <taxon>Rhizophora</taxon>
    </lineage>
</organism>
<dbReference type="EMBL" id="GGEC01019305">
    <property type="protein sequence ID" value="MBW99788.1"/>
    <property type="molecule type" value="Transcribed_RNA"/>
</dbReference>
<accession>A0A2P2K249</accession>
<sequence length="128" mass="14903">MLCRFYRNVTQCKRTIFEKGFHSIALINKGPSILFTSVLPIKHKTRIRKQIIGKEHSIKDILECENHVKIIRVTTQKKKNRIKLFSPPFSSQNIQTMSNSVSPIQLAHIQTTTEVIRFPLHEIQKPQI</sequence>
<reference evidence="2" key="1">
    <citation type="submission" date="2018-02" db="EMBL/GenBank/DDBJ databases">
        <title>Rhizophora mucronata_Transcriptome.</title>
        <authorList>
            <person name="Meera S.P."/>
            <person name="Sreeshan A."/>
            <person name="Augustine A."/>
        </authorList>
    </citation>
    <scope>NUCLEOTIDE SEQUENCE</scope>
    <source>
        <tissue evidence="2">Leaf</tissue>
    </source>
</reference>
<proteinExistence type="predicted"/>
<dbReference type="AlphaFoldDB" id="A0A2P2K249"/>
<dbReference type="EMBL" id="GGEC01019306">
    <property type="protein sequence ID" value="MBW99789.1"/>
    <property type="molecule type" value="Transcribed_RNA"/>
</dbReference>